<accession>A0ABR1G0M7</accession>
<proteinExistence type="predicted"/>
<dbReference type="Proteomes" id="UP001363151">
    <property type="component" value="Unassembled WGS sequence"/>
</dbReference>
<feature type="region of interest" description="Disordered" evidence="1">
    <location>
        <begin position="124"/>
        <end position="170"/>
    </location>
</feature>
<dbReference type="Gene3D" id="2.120.10.30">
    <property type="entry name" value="TolB, C-terminal domain"/>
    <property type="match status" value="1"/>
</dbReference>
<dbReference type="SUPFAM" id="SSF75011">
    <property type="entry name" value="3-carboxy-cis,cis-mucoante lactonizing enzyme"/>
    <property type="match status" value="1"/>
</dbReference>
<name>A0ABR1G0M7_AURAN</name>
<feature type="region of interest" description="Disordered" evidence="1">
    <location>
        <begin position="232"/>
        <end position="254"/>
    </location>
</feature>
<dbReference type="InterPro" id="IPR054539">
    <property type="entry name" value="Beta-prop_PDH"/>
</dbReference>
<protein>
    <submittedName>
        <fullName evidence="3">Pyrroloquinoline quinone binding protein</fullName>
    </submittedName>
</protein>
<organism evidence="3 4">
    <name type="scientific">Aureococcus anophagefferens</name>
    <name type="common">Harmful bloom alga</name>
    <dbReference type="NCBI Taxonomy" id="44056"/>
    <lineage>
        <taxon>Eukaryota</taxon>
        <taxon>Sar</taxon>
        <taxon>Stramenopiles</taxon>
        <taxon>Ochrophyta</taxon>
        <taxon>Pelagophyceae</taxon>
        <taxon>Pelagomonadales</taxon>
        <taxon>Pelagomonadaceae</taxon>
        <taxon>Aureococcus</taxon>
    </lineage>
</organism>
<keyword evidence="4" id="KW-1185">Reference proteome</keyword>
<evidence type="ECO:0000259" key="2">
    <source>
        <dbReference type="Pfam" id="PF22807"/>
    </source>
</evidence>
<dbReference type="InterPro" id="IPR011042">
    <property type="entry name" value="6-blade_b-propeller_TolB-like"/>
</dbReference>
<feature type="compositionally biased region" description="Low complexity" evidence="1">
    <location>
        <begin position="125"/>
        <end position="141"/>
    </location>
</feature>
<feature type="compositionally biased region" description="Basic residues" evidence="1">
    <location>
        <begin position="149"/>
        <end position="165"/>
    </location>
</feature>
<evidence type="ECO:0000256" key="1">
    <source>
        <dbReference type="SAM" id="MobiDB-lite"/>
    </source>
</evidence>
<sequence length="254" mass="27356">MAEKDDGWCADNAVAPALAMQAHSAPLGLAFYETVGGDGAFRADADGDCFVAFHGSWNRDIPTGYKVVRVRFADGAPASIEDLRAAHDGDGEVAQRPAPVDAVFDGRGRLVVSDDGANTVFRISAAPATARETPAPTTTTRDGAQRPATRQRRRRGRRRRRRRRYPTTATSAPLCLRRPVHMGDGGIVYYGGGDDDAAARDFCAAHRVVEASCAAELRRMSREADAPFEAYENATGDPRADSRRASRATIATYT</sequence>
<dbReference type="Pfam" id="PF22807">
    <property type="entry name" value="TrAA12"/>
    <property type="match status" value="1"/>
</dbReference>
<reference evidence="3 4" key="1">
    <citation type="submission" date="2024-03" db="EMBL/GenBank/DDBJ databases">
        <title>Aureococcus anophagefferens CCMP1851 and Kratosvirus quantuckense: Draft genome of a second virus-susceptible host strain in the model system.</title>
        <authorList>
            <person name="Chase E."/>
            <person name="Truchon A.R."/>
            <person name="Schepens W."/>
            <person name="Wilhelm S.W."/>
        </authorList>
    </citation>
    <scope>NUCLEOTIDE SEQUENCE [LARGE SCALE GENOMIC DNA]</scope>
    <source>
        <strain evidence="3 4">CCMP1851</strain>
    </source>
</reference>
<comment type="caution">
    <text evidence="3">The sequence shown here is derived from an EMBL/GenBank/DDBJ whole genome shotgun (WGS) entry which is preliminary data.</text>
</comment>
<feature type="domain" description="Pyrroloquinoline quinone-dependent pyranose dehydrogenase beta-propeller" evidence="2">
    <location>
        <begin position="3"/>
        <end position="124"/>
    </location>
</feature>
<gene>
    <name evidence="3" type="ORF">SO694_000184105</name>
</gene>
<evidence type="ECO:0000313" key="3">
    <source>
        <dbReference type="EMBL" id="KAK7242070.1"/>
    </source>
</evidence>
<dbReference type="EMBL" id="JBBJCI010000151">
    <property type="protein sequence ID" value="KAK7242070.1"/>
    <property type="molecule type" value="Genomic_DNA"/>
</dbReference>
<evidence type="ECO:0000313" key="4">
    <source>
        <dbReference type="Proteomes" id="UP001363151"/>
    </source>
</evidence>